<dbReference type="RefSeq" id="WP_117359355.1">
    <property type="nucleotide sequence ID" value="NZ_QURH01000336.1"/>
</dbReference>
<comment type="caution">
    <text evidence="1">The sequence shown here is derived from an EMBL/GenBank/DDBJ whole genome shotgun (WGS) entry which is preliminary data.</text>
</comment>
<accession>A0A372JHS9</accession>
<evidence type="ECO:0008006" key="3">
    <source>
        <dbReference type="Google" id="ProtNLM"/>
    </source>
</evidence>
<dbReference type="OrthoDB" id="4550567at2"/>
<dbReference type="InterPro" id="IPR036388">
    <property type="entry name" value="WH-like_DNA-bd_sf"/>
</dbReference>
<dbReference type="InterPro" id="IPR036390">
    <property type="entry name" value="WH_DNA-bd_sf"/>
</dbReference>
<gene>
    <name evidence="1" type="ORF">DZF91_22080</name>
</gene>
<evidence type="ECO:0000313" key="1">
    <source>
        <dbReference type="EMBL" id="RFU39510.1"/>
    </source>
</evidence>
<reference evidence="1 2" key="1">
    <citation type="submission" date="2018-08" db="EMBL/GenBank/DDBJ databases">
        <title>Actinomadura jelena sp. nov., a novel Actinomycete isolated from soil in Chad.</title>
        <authorList>
            <person name="Shi L."/>
        </authorList>
    </citation>
    <scope>NUCLEOTIDE SEQUENCE [LARGE SCALE GENOMIC DNA]</scope>
    <source>
        <strain evidence="1 2">NEAU-G17</strain>
    </source>
</reference>
<dbReference type="SUPFAM" id="SSF46785">
    <property type="entry name" value="Winged helix' DNA-binding domain"/>
    <property type="match status" value="1"/>
</dbReference>
<dbReference type="AlphaFoldDB" id="A0A372JHS9"/>
<dbReference type="Proteomes" id="UP000261811">
    <property type="component" value="Unassembled WGS sequence"/>
</dbReference>
<dbReference type="EMBL" id="QURH01000336">
    <property type="protein sequence ID" value="RFU39510.1"/>
    <property type="molecule type" value="Genomic_DNA"/>
</dbReference>
<proteinExistence type="predicted"/>
<protein>
    <recommendedName>
        <fullName evidence="3">MarR family transcriptional regulator</fullName>
    </recommendedName>
</protein>
<keyword evidence="2" id="KW-1185">Reference proteome</keyword>
<name>A0A372JHS9_9ACTN</name>
<evidence type="ECO:0000313" key="2">
    <source>
        <dbReference type="Proteomes" id="UP000261811"/>
    </source>
</evidence>
<sequence>MNATLTPKIIGQVEKHHTAVLARALRGTTLDERQWITLSQLTAPTGREAHTARVAGLTRWPETAVEEALDALLASGYVELLPDGDIRATGTGQALVGTVRAARAETISRAYGAATPEELAVTARVLQAITARLADDLARS</sequence>
<dbReference type="Gene3D" id="1.10.10.10">
    <property type="entry name" value="Winged helix-like DNA-binding domain superfamily/Winged helix DNA-binding domain"/>
    <property type="match status" value="1"/>
</dbReference>
<organism evidence="1 2">
    <name type="scientific">Actinomadura logoneensis</name>
    <dbReference type="NCBI Taxonomy" id="2293572"/>
    <lineage>
        <taxon>Bacteria</taxon>
        <taxon>Bacillati</taxon>
        <taxon>Actinomycetota</taxon>
        <taxon>Actinomycetes</taxon>
        <taxon>Streptosporangiales</taxon>
        <taxon>Thermomonosporaceae</taxon>
        <taxon>Actinomadura</taxon>
    </lineage>
</organism>